<proteinExistence type="predicted"/>
<keyword evidence="7" id="KW-1185">Reference proteome</keyword>
<dbReference type="EMBL" id="JBHULC010000004">
    <property type="protein sequence ID" value="MFD2519911.1"/>
    <property type="molecule type" value="Genomic_DNA"/>
</dbReference>
<keyword evidence="3" id="KW-0812">Transmembrane</keyword>
<dbReference type="GO" id="GO:0016787">
    <property type="term" value="F:hydrolase activity"/>
    <property type="evidence" value="ECO:0007669"/>
    <property type="project" value="UniProtKB-KW"/>
</dbReference>
<gene>
    <name evidence="6" type="ORF">ACFSR2_03385</name>
</gene>
<dbReference type="SUPFAM" id="SSF56601">
    <property type="entry name" value="beta-lactamase/transpeptidase-like"/>
    <property type="match status" value="1"/>
</dbReference>
<dbReference type="InterPro" id="IPR001466">
    <property type="entry name" value="Beta-lactam-related"/>
</dbReference>
<evidence type="ECO:0000256" key="4">
    <source>
        <dbReference type="SAM" id="SignalP"/>
    </source>
</evidence>
<reference evidence="7" key="1">
    <citation type="journal article" date="2019" name="Int. J. Syst. Evol. Microbiol.">
        <title>The Global Catalogue of Microorganisms (GCM) 10K type strain sequencing project: providing services to taxonomists for standard genome sequencing and annotation.</title>
        <authorList>
            <consortium name="The Broad Institute Genomics Platform"/>
            <consortium name="The Broad Institute Genome Sequencing Center for Infectious Disease"/>
            <person name="Wu L."/>
            <person name="Ma J."/>
        </authorList>
    </citation>
    <scope>NUCLEOTIDE SEQUENCE [LARGE SCALE GENOMIC DNA]</scope>
    <source>
        <strain evidence="7">KCTC 52344</strain>
    </source>
</reference>
<name>A0ABW5J1R4_9BACT</name>
<comment type="caution">
    <text evidence="6">The sequence shown here is derived from an EMBL/GenBank/DDBJ whole genome shotgun (WGS) entry which is preliminary data.</text>
</comment>
<feature type="transmembrane region" description="Helical" evidence="3">
    <location>
        <begin position="411"/>
        <end position="431"/>
    </location>
</feature>
<sequence length="475" mass="53553">MIKKLTFIFLAYFTFAFGNAYAQTPDTFSRINQFIEQNIEKSHIPGLSIAIVDKNKVLFSKGYGKDGNNRAISSNSPFAIASLSKAFTAMAVMQLVEAGKLNLDSPVKEYIPSFKVADSRADQITVRQFLNQTSGLSDMVYPELTFKQQPASTENTIENLKDVELAGNPGEKFHYHNPNYHVAARLVEVASHERFSGYLKKHIFTPLQMTHSSNHHSTLEFRKNLPQGNIFLFGQPLAIDEPNWFIEGSAGMVSTTSDLAKWLMMYMNKGTYNGQKLLSEQGIETMLTKPANSSYGLGWFVDEQKNISHSGVLWTYQAEQMILTKEGYGIVILFNSGINAFQDYHSFLQGVAEILTNQEPTFPFLPNSFYEMLLFAFIIITLGLTVMRFRNLRMWAIKHKAKPSWVVISKSIVRLIPIALFVSAPSILALISQRALSWERIFLMVPSGMIWLGVVGICNLLIVAARIIQLNKRLF</sequence>
<keyword evidence="2 3" id="KW-0472">Membrane</keyword>
<evidence type="ECO:0000313" key="7">
    <source>
        <dbReference type="Proteomes" id="UP001597510"/>
    </source>
</evidence>
<dbReference type="Proteomes" id="UP001597510">
    <property type="component" value="Unassembled WGS sequence"/>
</dbReference>
<evidence type="ECO:0000256" key="2">
    <source>
        <dbReference type="ARBA" id="ARBA00023136"/>
    </source>
</evidence>
<keyword evidence="4" id="KW-0732">Signal</keyword>
<keyword evidence="3" id="KW-1133">Transmembrane helix</keyword>
<feature type="chain" id="PRO_5047148450" evidence="4">
    <location>
        <begin position="23"/>
        <end position="475"/>
    </location>
</feature>
<feature type="domain" description="Beta-lactamase-related" evidence="5">
    <location>
        <begin position="32"/>
        <end position="338"/>
    </location>
</feature>
<dbReference type="RefSeq" id="WP_340235318.1">
    <property type="nucleotide sequence ID" value="NZ_JBBEWC010000004.1"/>
</dbReference>
<accession>A0ABW5J1R4</accession>
<dbReference type="PANTHER" id="PTHR46825">
    <property type="entry name" value="D-ALANYL-D-ALANINE-CARBOXYPEPTIDASE/ENDOPEPTIDASE AMPH"/>
    <property type="match status" value="1"/>
</dbReference>
<dbReference type="InterPro" id="IPR050491">
    <property type="entry name" value="AmpC-like"/>
</dbReference>
<evidence type="ECO:0000313" key="6">
    <source>
        <dbReference type="EMBL" id="MFD2519911.1"/>
    </source>
</evidence>
<dbReference type="Pfam" id="PF00144">
    <property type="entry name" value="Beta-lactamase"/>
    <property type="match status" value="1"/>
</dbReference>
<dbReference type="EC" id="3.-.-.-" evidence="6"/>
<feature type="signal peptide" evidence="4">
    <location>
        <begin position="1"/>
        <end position="22"/>
    </location>
</feature>
<dbReference type="InterPro" id="IPR012338">
    <property type="entry name" value="Beta-lactam/transpept-like"/>
</dbReference>
<keyword evidence="6" id="KW-0378">Hydrolase</keyword>
<feature type="transmembrane region" description="Helical" evidence="3">
    <location>
        <begin position="443"/>
        <end position="468"/>
    </location>
</feature>
<evidence type="ECO:0000256" key="3">
    <source>
        <dbReference type="SAM" id="Phobius"/>
    </source>
</evidence>
<dbReference type="Gene3D" id="3.40.710.10">
    <property type="entry name" value="DD-peptidase/beta-lactamase superfamily"/>
    <property type="match status" value="1"/>
</dbReference>
<organism evidence="6 7">
    <name type="scientific">Emticicia soli</name>
    <dbReference type="NCBI Taxonomy" id="2027878"/>
    <lineage>
        <taxon>Bacteria</taxon>
        <taxon>Pseudomonadati</taxon>
        <taxon>Bacteroidota</taxon>
        <taxon>Cytophagia</taxon>
        <taxon>Cytophagales</taxon>
        <taxon>Leadbetterellaceae</taxon>
        <taxon>Emticicia</taxon>
    </lineage>
</organism>
<dbReference type="PANTHER" id="PTHR46825:SF11">
    <property type="entry name" value="PENICILLIN-BINDING PROTEIN 4"/>
    <property type="match status" value="1"/>
</dbReference>
<comment type="subcellular location">
    <subcellularLocation>
        <location evidence="1">Membrane</location>
    </subcellularLocation>
</comment>
<feature type="transmembrane region" description="Helical" evidence="3">
    <location>
        <begin position="369"/>
        <end position="390"/>
    </location>
</feature>
<evidence type="ECO:0000256" key="1">
    <source>
        <dbReference type="ARBA" id="ARBA00004370"/>
    </source>
</evidence>
<protein>
    <submittedName>
        <fullName evidence="6">Serine hydrolase domain-containing protein</fullName>
        <ecNumber evidence="6">3.-.-.-</ecNumber>
    </submittedName>
</protein>
<evidence type="ECO:0000259" key="5">
    <source>
        <dbReference type="Pfam" id="PF00144"/>
    </source>
</evidence>